<reference evidence="1 2" key="1">
    <citation type="submission" date="2018-10" db="EMBL/GenBank/DDBJ databases">
        <title>Isolation from soil.</title>
        <authorList>
            <person name="Hu J."/>
        </authorList>
    </citation>
    <scope>NUCLEOTIDE SEQUENCE [LARGE SCALE GENOMIC DNA]</scope>
    <source>
        <strain evidence="1 2">NEAU-Ht49</strain>
    </source>
</reference>
<dbReference type="OrthoDB" id="5189174at2"/>
<evidence type="ECO:0000313" key="2">
    <source>
        <dbReference type="Proteomes" id="UP000282674"/>
    </source>
</evidence>
<dbReference type="EMBL" id="RFFG01000004">
    <property type="protein sequence ID" value="RMI47250.1"/>
    <property type="molecule type" value="Genomic_DNA"/>
</dbReference>
<accession>A0A3M2ME40</accession>
<protein>
    <submittedName>
        <fullName evidence="1">Uncharacterized protein</fullName>
    </submittedName>
</protein>
<gene>
    <name evidence="1" type="ORF">EBO15_03435</name>
</gene>
<organism evidence="1 2">
    <name type="scientific">Actinomadura harenae</name>
    <dbReference type="NCBI Taxonomy" id="2483351"/>
    <lineage>
        <taxon>Bacteria</taxon>
        <taxon>Bacillati</taxon>
        <taxon>Actinomycetota</taxon>
        <taxon>Actinomycetes</taxon>
        <taxon>Streptosporangiales</taxon>
        <taxon>Thermomonosporaceae</taxon>
        <taxon>Actinomadura</taxon>
    </lineage>
</organism>
<proteinExistence type="predicted"/>
<dbReference type="AlphaFoldDB" id="A0A3M2ME40"/>
<sequence length="175" mass="18538">MTVLGVDAGHRDRAALERMILDVVPDPILLCTHPVQHVQAHHAASVELDPSAATAATEAFLAQGAAVAQDAQVTGPDDHTPGATLALALHRREGRAVRFEGQHLLKGTLTLDEALATGAVDRIESLGGPLPPETLLSTHDFVRPTYRAGDLILEITPSTTGAIPFELEHQHICGH</sequence>
<name>A0A3M2ME40_9ACTN</name>
<keyword evidence="2" id="KW-1185">Reference proteome</keyword>
<evidence type="ECO:0000313" key="1">
    <source>
        <dbReference type="EMBL" id="RMI47250.1"/>
    </source>
</evidence>
<dbReference type="RefSeq" id="WP_122192816.1">
    <property type="nucleotide sequence ID" value="NZ_JBHSKC010000008.1"/>
</dbReference>
<comment type="caution">
    <text evidence="1">The sequence shown here is derived from an EMBL/GenBank/DDBJ whole genome shotgun (WGS) entry which is preliminary data.</text>
</comment>
<dbReference type="Proteomes" id="UP000282674">
    <property type="component" value="Unassembled WGS sequence"/>
</dbReference>